<dbReference type="EMBL" id="OU015568">
    <property type="protein sequence ID" value="CAG5082062.1"/>
    <property type="molecule type" value="Genomic_DNA"/>
</dbReference>
<proteinExistence type="predicted"/>
<dbReference type="PANTHER" id="PTHR10342:SF274">
    <property type="entry name" value="ARYLSULFATASE B"/>
    <property type="match status" value="1"/>
</dbReference>
<dbReference type="PANTHER" id="PTHR10342">
    <property type="entry name" value="ARYLSULFATASE"/>
    <property type="match status" value="1"/>
</dbReference>
<feature type="signal peptide" evidence="5">
    <location>
        <begin position="1"/>
        <end position="15"/>
    </location>
</feature>
<keyword evidence="2" id="KW-0106">Calcium</keyword>
<feature type="region of interest" description="Disordered" evidence="4">
    <location>
        <begin position="76"/>
        <end position="118"/>
    </location>
</feature>
<dbReference type="Proteomes" id="UP001158576">
    <property type="component" value="Chromosome PAR"/>
</dbReference>
<keyword evidence="3" id="KW-0325">Glycoprotein</keyword>
<dbReference type="Gene3D" id="3.40.720.10">
    <property type="entry name" value="Alkaline Phosphatase, subunit A"/>
    <property type="match status" value="1"/>
</dbReference>
<keyword evidence="7" id="KW-1185">Reference proteome</keyword>
<dbReference type="InterPro" id="IPR047115">
    <property type="entry name" value="ARSB"/>
</dbReference>
<protein>
    <submittedName>
        <fullName evidence="6">Oidioi.mRNA.OKI2018_I69.PAR.g10025.t1.cds</fullName>
    </submittedName>
</protein>
<keyword evidence="5" id="KW-0732">Signal</keyword>
<name>A0ABN7RSL4_OIKDI</name>
<evidence type="ECO:0000313" key="7">
    <source>
        <dbReference type="Proteomes" id="UP001158576"/>
    </source>
</evidence>
<feature type="chain" id="PRO_5047319750" evidence="5">
    <location>
        <begin position="16"/>
        <end position="118"/>
    </location>
</feature>
<keyword evidence="1" id="KW-0479">Metal-binding</keyword>
<evidence type="ECO:0000256" key="2">
    <source>
        <dbReference type="ARBA" id="ARBA00022837"/>
    </source>
</evidence>
<sequence length="118" mass="13355">MRISYFFSLLGFVFGEKLKYEETESDRPNIVFAIIDDYGYNDIGYHQDIIKTPNIDAISASGVRLENVSSQDETVVESTVVRTPVRSRHKSECDASKKMPAPPHRERRRTSSDSGALL</sequence>
<evidence type="ECO:0000256" key="5">
    <source>
        <dbReference type="SAM" id="SignalP"/>
    </source>
</evidence>
<evidence type="ECO:0000256" key="3">
    <source>
        <dbReference type="ARBA" id="ARBA00023180"/>
    </source>
</evidence>
<organism evidence="6 7">
    <name type="scientific">Oikopleura dioica</name>
    <name type="common">Tunicate</name>
    <dbReference type="NCBI Taxonomy" id="34765"/>
    <lineage>
        <taxon>Eukaryota</taxon>
        <taxon>Metazoa</taxon>
        <taxon>Chordata</taxon>
        <taxon>Tunicata</taxon>
        <taxon>Appendicularia</taxon>
        <taxon>Copelata</taxon>
        <taxon>Oikopleuridae</taxon>
        <taxon>Oikopleura</taxon>
    </lineage>
</organism>
<accession>A0ABN7RSL4</accession>
<gene>
    <name evidence="6" type="ORF">OKIOD_LOCUS1583</name>
</gene>
<dbReference type="InterPro" id="IPR017850">
    <property type="entry name" value="Alkaline_phosphatase_core_sf"/>
</dbReference>
<reference evidence="6 7" key="1">
    <citation type="submission" date="2021-04" db="EMBL/GenBank/DDBJ databases">
        <authorList>
            <person name="Bliznina A."/>
        </authorList>
    </citation>
    <scope>NUCLEOTIDE SEQUENCE [LARGE SCALE GENOMIC DNA]</scope>
</reference>
<evidence type="ECO:0000256" key="4">
    <source>
        <dbReference type="SAM" id="MobiDB-lite"/>
    </source>
</evidence>
<evidence type="ECO:0000256" key="1">
    <source>
        <dbReference type="ARBA" id="ARBA00022723"/>
    </source>
</evidence>
<evidence type="ECO:0000313" key="6">
    <source>
        <dbReference type="EMBL" id="CAG5082062.1"/>
    </source>
</evidence>
<dbReference type="SUPFAM" id="SSF53649">
    <property type="entry name" value="Alkaline phosphatase-like"/>
    <property type="match status" value="1"/>
</dbReference>